<evidence type="ECO:0000256" key="1">
    <source>
        <dbReference type="SAM" id="SignalP"/>
    </source>
</evidence>
<keyword evidence="4" id="KW-1185">Reference proteome</keyword>
<organism evidence="3 4">
    <name type="scientific">Maricaulis salignorans</name>
    <dbReference type="NCBI Taxonomy" id="144026"/>
    <lineage>
        <taxon>Bacteria</taxon>
        <taxon>Pseudomonadati</taxon>
        <taxon>Pseudomonadota</taxon>
        <taxon>Alphaproteobacteria</taxon>
        <taxon>Maricaulales</taxon>
        <taxon>Maricaulaceae</taxon>
        <taxon>Maricaulis</taxon>
    </lineage>
</organism>
<accession>A0A1G9R6S0</accession>
<keyword evidence="1" id="KW-0732">Signal</keyword>
<dbReference type="OrthoDB" id="7172369at2"/>
<evidence type="ECO:0000313" key="3">
    <source>
        <dbReference type="EMBL" id="SDM18928.1"/>
    </source>
</evidence>
<feature type="signal peptide" evidence="1">
    <location>
        <begin position="1"/>
        <end position="17"/>
    </location>
</feature>
<evidence type="ECO:0000313" key="4">
    <source>
        <dbReference type="Proteomes" id="UP000199759"/>
    </source>
</evidence>
<dbReference type="InterPro" id="IPR045497">
    <property type="entry name" value="DUF6438"/>
</dbReference>
<sequence length="172" mass="18586">MRALLLALTALALSACATTQTGTGPSGPGPTAAAWTEIEIAEGACYGFCPIYTITLTPDDRYALNGERFTRHDGETSGRLAAGSFQRIAAILQRHDAVSLPADITMNNPATCGRTMMSDLPDFRLGLTGPDGRQDIVWYPGCADSPYRDALSQIREQVREAYQYESLIAPKR</sequence>
<dbReference type="AlphaFoldDB" id="A0A1G9R6S0"/>
<dbReference type="EMBL" id="FNHG01000006">
    <property type="protein sequence ID" value="SDM18928.1"/>
    <property type="molecule type" value="Genomic_DNA"/>
</dbReference>
<protein>
    <recommendedName>
        <fullName evidence="2">DUF6438 domain-containing protein</fullName>
    </recommendedName>
</protein>
<dbReference type="STRING" id="144026.SAMN04488568_10691"/>
<reference evidence="3 4" key="1">
    <citation type="submission" date="2016-10" db="EMBL/GenBank/DDBJ databases">
        <authorList>
            <person name="de Groot N.N."/>
        </authorList>
    </citation>
    <scope>NUCLEOTIDE SEQUENCE [LARGE SCALE GENOMIC DNA]</scope>
    <source>
        <strain evidence="3 4">DSM 16077</strain>
    </source>
</reference>
<gene>
    <name evidence="3" type="ORF">SAMN04488568_10691</name>
</gene>
<dbReference type="Pfam" id="PF20033">
    <property type="entry name" value="DUF6438"/>
    <property type="match status" value="1"/>
</dbReference>
<feature type="chain" id="PRO_5011684346" description="DUF6438 domain-containing protein" evidence="1">
    <location>
        <begin position="18"/>
        <end position="172"/>
    </location>
</feature>
<dbReference type="PROSITE" id="PS51257">
    <property type="entry name" value="PROKAR_LIPOPROTEIN"/>
    <property type="match status" value="1"/>
</dbReference>
<evidence type="ECO:0000259" key="2">
    <source>
        <dbReference type="Pfam" id="PF20033"/>
    </source>
</evidence>
<dbReference type="RefSeq" id="WP_143024073.1">
    <property type="nucleotide sequence ID" value="NZ_FNHG01000006.1"/>
</dbReference>
<feature type="domain" description="DUF6438" evidence="2">
    <location>
        <begin position="37"/>
        <end position="160"/>
    </location>
</feature>
<proteinExistence type="predicted"/>
<dbReference type="Proteomes" id="UP000199759">
    <property type="component" value="Unassembled WGS sequence"/>
</dbReference>
<name>A0A1G9R6S0_9PROT</name>